<dbReference type="AlphaFoldDB" id="A0ABD1YUP2"/>
<evidence type="ECO:0000313" key="2">
    <source>
        <dbReference type="EMBL" id="KAL2633082.1"/>
    </source>
</evidence>
<proteinExistence type="predicted"/>
<dbReference type="Proteomes" id="UP001605036">
    <property type="component" value="Unassembled WGS sequence"/>
</dbReference>
<evidence type="ECO:0000313" key="3">
    <source>
        <dbReference type="Proteomes" id="UP001605036"/>
    </source>
</evidence>
<name>A0ABD1YUP2_9MARC</name>
<protein>
    <submittedName>
        <fullName evidence="2">Uncharacterized protein</fullName>
    </submittedName>
</protein>
<gene>
    <name evidence="2" type="ORF">R1flu_004561</name>
</gene>
<sequence length="93" mass="10068">MNESVETKRRIPNGTSKRASFRGLPYASGCRPRHMAAKMCAFEIGIKSVLNSGQCSVGILLNRGAGLLIGTVGTNTSVVKRDKRMIENMENLA</sequence>
<dbReference type="EMBL" id="JBHFFA010000003">
    <property type="protein sequence ID" value="KAL2633082.1"/>
    <property type="molecule type" value="Genomic_DNA"/>
</dbReference>
<accession>A0ABD1YUP2</accession>
<feature type="region of interest" description="Disordered" evidence="1">
    <location>
        <begin position="1"/>
        <end position="22"/>
    </location>
</feature>
<evidence type="ECO:0000256" key="1">
    <source>
        <dbReference type="SAM" id="MobiDB-lite"/>
    </source>
</evidence>
<comment type="caution">
    <text evidence="2">The sequence shown here is derived from an EMBL/GenBank/DDBJ whole genome shotgun (WGS) entry which is preliminary data.</text>
</comment>
<organism evidence="2 3">
    <name type="scientific">Riccia fluitans</name>
    <dbReference type="NCBI Taxonomy" id="41844"/>
    <lineage>
        <taxon>Eukaryota</taxon>
        <taxon>Viridiplantae</taxon>
        <taxon>Streptophyta</taxon>
        <taxon>Embryophyta</taxon>
        <taxon>Marchantiophyta</taxon>
        <taxon>Marchantiopsida</taxon>
        <taxon>Marchantiidae</taxon>
        <taxon>Marchantiales</taxon>
        <taxon>Ricciaceae</taxon>
        <taxon>Riccia</taxon>
    </lineage>
</organism>
<keyword evidence="3" id="KW-1185">Reference proteome</keyword>
<reference evidence="2 3" key="1">
    <citation type="submission" date="2024-09" db="EMBL/GenBank/DDBJ databases">
        <title>Chromosome-scale assembly of Riccia fluitans.</title>
        <authorList>
            <person name="Paukszto L."/>
            <person name="Sawicki J."/>
            <person name="Karawczyk K."/>
            <person name="Piernik-Szablinska J."/>
            <person name="Szczecinska M."/>
            <person name="Mazdziarz M."/>
        </authorList>
    </citation>
    <scope>NUCLEOTIDE SEQUENCE [LARGE SCALE GENOMIC DNA]</scope>
    <source>
        <strain evidence="2">Rf_01</strain>
        <tissue evidence="2">Aerial parts of the thallus</tissue>
    </source>
</reference>